<reference evidence="2" key="1">
    <citation type="journal article" date="2019" name="Int. J. Syst. Evol. Microbiol.">
        <title>The Global Catalogue of Microorganisms (GCM) 10K type strain sequencing project: providing services to taxonomists for standard genome sequencing and annotation.</title>
        <authorList>
            <consortium name="The Broad Institute Genomics Platform"/>
            <consortium name="The Broad Institute Genome Sequencing Center for Infectious Disease"/>
            <person name="Wu L."/>
            <person name="Ma J."/>
        </authorList>
    </citation>
    <scope>NUCLEOTIDE SEQUENCE [LARGE SCALE GENOMIC DNA]</scope>
    <source>
        <strain evidence="2">KCTC 12848</strain>
    </source>
</reference>
<name>A0ABV9XUN0_9PSEU</name>
<evidence type="ECO:0008006" key="3">
    <source>
        <dbReference type="Google" id="ProtNLM"/>
    </source>
</evidence>
<gene>
    <name evidence="1" type="ORF">ACFPFM_07835</name>
</gene>
<protein>
    <recommendedName>
        <fullName evidence="3">4Fe-4S ferredoxin-type domain-containing protein</fullName>
    </recommendedName>
</protein>
<evidence type="ECO:0000313" key="1">
    <source>
        <dbReference type="EMBL" id="MFC5053668.1"/>
    </source>
</evidence>
<dbReference type="EMBL" id="JBHSJB010000007">
    <property type="protein sequence ID" value="MFC5053668.1"/>
    <property type="molecule type" value="Genomic_DNA"/>
</dbReference>
<evidence type="ECO:0000313" key="2">
    <source>
        <dbReference type="Proteomes" id="UP001595833"/>
    </source>
</evidence>
<proteinExistence type="predicted"/>
<dbReference type="RefSeq" id="WP_344036534.1">
    <property type="nucleotide sequence ID" value="NZ_BAAAKE010000005.1"/>
</dbReference>
<accession>A0ABV9XUN0</accession>
<comment type="caution">
    <text evidence="1">The sequence shown here is derived from an EMBL/GenBank/DDBJ whole genome shotgun (WGS) entry which is preliminary data.</text>
</comment>
<dbReference type="Proteomes" id="UP001595833">
    <property type="component" value="Unassembled WGS sequence"/>
</dbReference>
<keyword evidence="2" id="KW-1185">Reference proteome</keyword>
<sequence length="120" mass="12864">MTKHPTHATGTDVRRCPDDGRCHHGCNVGCFRVAAAGPLSGVFPGDRWPDQVRAEHADYFDFNAASPSMPAAFCSCTAHWTDPDQHSPGERCGDCGAVSESWCVCPDGYNPAARVEADRG</sequence>
<organism evidence="1 2">
    <name type="scientific">Saccharothrix xinjiangensis</name>
    <dbReference type="NCBI Taxonomy" id="204798"/>
    <lineage>
        <taxon>Bacteria</taxon>
        <taxon>Bacillati</taxon>
        <taxon>Actinomycetota</taxon>
        <taxon>Actinomycetes</taxon>
        <taxon>Pseudonocardiales</taxon>
        <taxon>Pseudonocardiaceae</taxon>
        <taxon>Saccharothrix</taxon>
    </lineage>
</organism>